<evidence type="ECO:0000259" key="4">
    <source>
        <dbReference type="PROSITE" id="PS50056"/>
    </source>
</evidence>
<gene>
    <name evidence="5" type="ORF">GMBLW1_05790</name>
</gene>
<feature type="domain" description="Tyrosine-protein phosphatase" evidence="3">
    <location>
        <begin position="93"/>
        <end position="202"/>
    </location>
</feature>
<keyword evidence="6" id="KW-1185">Reference proteome</keyword>
<keyword evidence="2" id="KW-0812">Transmembrane</keyword>
<feature type="transmembrane region" description="Helical" evidence="2">
    <location>
        <begin position="6"/>
        <end position="25"/>
    </location>
</feature>
<keyword evidence="2" id="KW-0472">Membrane</keyword>
<dbReference type="KEGG" id="tim:GMBLW1_05790"/>
<keyword evidence="2" id="KW-1133">Transmembrane helix</keyword>
<dbReference type="EMBL" id="LR593887">
    <property type="protein sequence ID" value="VTS04134.1"/>
    <property type="molecule type" value="Genomic_DNA"/>
</dbReference>
<dbReference type="InterPro" id="IPR000242">
    <property type="entry name" value="PTP_cat"/>
</dbReference>
<dbReference type="PANTHER" id="PTHR31126:SF72">
    <property type="entry name" value="DUAL SPECIFICITY PROTEIN PHOSPHATASE TPBA"/>
    <property type="match status" value="1"/>
</dbReference>
<protein>
    <recommendedName>
        <fullName evidence="7">Tyrosine specific protein phosphatases domain-containing protein</fullName>
    </recommendedName>
</protein>
<dbReference type="Gene3D" id="3.90.190.10">
    <property type="entry name" value="Protein tyrosine phosphatase superfamily"/>
    <property type="match status" value="1"/>
</dbReference>
<sequence length="202" mass="22961">MGNAIRWLLGIGILAIITIPPVLMIRHQQTHQRNLRVVQDGVLLRSGQLTQSGLEAAIREHGIKTVVTLRYAERPGEIPQDAAEEHWCLANGIQYRRIQPRRWSSPNGQVPAEIGVSEFLEVFENPKNHPILVHCFAGIHRTGSYCAIYRMAGQGWSPESALRELKYLGYDKLETEWDVFNYLRSFEASSLDLLRTSNDSQQ</sequence>
<dbReference type="PANTHER" id="PTHR31126">
    <property type="entry name" value="TYROSINE-PROTEIN PHOSPHATASE"/>
    <property type="match status" value="1"/>
</dbReference>
<dbReference type="Pfam" id="PF22741">
    <property type="entry name" value="PTP-NADK"/>
    <property type="match status" value="1"/>
</dbReference>
<feature type="domain" description="Tyrosine specific protein phosphatases" evidence="4">
    <location>
        <begin position="117"/>
        <end position="166"/>
    </location>
</feature>
<evidence type="ECO:0000313" key="5">
    <source>
        <dbReference type="EMBL" id="VIP03381.1"/>
    </source>
</evidence>
<dbReference type="PROSITE" id="PS50055">
    <property type="entry name" value="TYR_PHOSPHATASE_PTP"/>
    <property type="match status" value="1"/>
</dbReference>
<evidence type="ECO:0000256" key="2">
    <source>
        <dbReference type="SAM" id="Phobius"/>
    </source>
</evidence>
<dbReference type="PROSITE" id="PS50056">
    <property type="entry name" value="TYR_PHOSPHATASE_2"/>
    <property type="match status" value="1"/>
</dbReference>
<dbReference type="Proteomes" id="UP000464378">
    <property type="component" value="Chromosome"/>
</dbReference>
<evidence type="ECO:0000313" key="6">
    <source>
        <dbReference type="Proteomes" id="UP000464378"/>
    </source>
</evidence>
<dbReference type="RefSeq" id="WP_162658456.1">
    <property type="nucleotide sequence ID" value="NZ_LR593887.1"/>
</dbReference>
<dbReference type="InterPro" id="IPR055214">
    <property type="entry name" value="PTP-NADK"/>
</dbReference>
<dbReference type="GO" id="GO:0004725">
    <property type="term" value="F:protein tyrosine phosphatase activity"/>
    <property type="evidence" value="ECO:0007669"/>
    <property type="project" value="InterPro"/>
</dbReference>
<dbReference type="InParanoid" id="A0A6C2YPY9"/>
<dbReference type="SUPFAM" id="SSF52799">
    <property type="entry name" value="(Phosphotyrosine protein) phosphatases II"/>
    <property type="match status" value="1"/>
</dbReference>
<dbReference type="InterPro" id="IPR029021">
    <property type="entry name" value="Prot-tyrosine_phosphatase-like"/>
</dbReference>
<evidence type="ECO:0000259" key="3">
    <source>
        <dbReference type="PROSITE" id="PS50055"/>
    </source>
</evidence>
<comment type="similarity">
    <text evidence="1">Belongs to the protein-tyrosine phosphatase family.</text>
</comment>
<dbReference type="AlphaFoldDB" id="A0A6C2YPY9"/>
<accession>A0A6C2YPY9</accession>
<dbReference type="EMBL" id="LR586016">
    <property type="protein sequence ID" value="VIP03381.1"/>
    <property type="molecule type" value="Genomic_DNA"/>
</dbReference>
<dbReference type="InterPro" id="IPR016130">
    <property type="entry name" value="Tyr_Pase_AS"/>
</dbReference>
<name>A0A6C2YPY9_9BACT</name>
<proteinExistence type="inferred from homology"/>
<evidence type="ECO:0008006" key="7">
    <source>
        <dbReference type="Google" id="ProtNLM"/>
    </source>
</evidence>
<dbReference type="InterPro" id="IPR000387">
    <property type="entry name" value="Tyr_Pase_dom"/>
</dbReference>
<reference evidence="5" key="1">
    <citation type="submission" date="2019-04" db="EMBL/GenBank/DDBJ databases">
        <authorList>
            <consortium name="Science for Life Laboratories"/>
        </authorList>
    </citation>
    <scope>NUCLEOTIDE SEQUENCE</scope>
    <source>
        <strain evidence="5">MBLW1</strain>
    </source>
</reference>
<organism evidence="5">
    <name type="scientific">Tuwongella immobilis</name>
    <dbReference type="NCBI Taxonomy" id="692036"/>
    <lineage>
        <taxon>Bacteria</taxon>
        <taxon>Pseudomonadati</taxon>
        <taxon>Planctomycetota</taxon>
        <taxon>Planctomycetia</taxon>
        <taxon>Gemmatales</taxon>
        <taxon>Gemmataceae</taxon>
        <taxon>Tuwongella</taxon>
    </lineage>
</organism>
<dbReference type="PROSITE" id="PS00383">
    <property type="entry name" value="TYR_PHOSPHATASE_1"/>
    <property type="match status" value="1"/>
</dbReference>
<evidence type="ECO:0000256" key="1">
    <source>
        <dbReference type="ARBA" id="ARBA00009580"/>
    </source>
</evidence>